<dbReference type="SUPFAM" id="SSF50685">
    <property type="entry name" value="Barwin-like endoglucanases"/>
    <property type="match status" value="1"/>
</dbReference>
<evidence type="ECO:0008006" key="3">
    <source>
        <dbReference type="Google" id="ProtNLM"/>
    </source>
</evidence>
<name>A0A9W8AB57_9FUNG</name>
<protein>
    <recommendedName>
        <fullName evidence="3">RlpA-like protein double-psi beta-barrel domain-containing protein</fullName>
    </recommendedName>
</protein>
<dbReference type="EMBL" id="JANBPT010000223">
    <property type="protein sequence ID" value="KAJ1925432.1"/>
    <property type="molecule type" value="Genomic_DNA"/>
</dbReference>
<gene>
    <name evidence="1" type="ORF">IWQ60_004552</name>
</gene>
<reference evidence="1" key="1">
    <citation type="submission" date="2022-07" db="EMBL/GenBank/DDBJ databases">
        <title>Phylogenomic reconstructions and comparative analyses of Kickxellomycotina fungi.</title>
        <authorList>
            <person name="Reynolds N.K."/>
            <person name="Stajich J.E."/>
            <person name="Barry K."/>
            <person name="Grigoriev I.V."/>
            <person name="Crous P."/>
            <person name="Smith M.E."/>
        </authorList>
    </citation>
    <scope>NUCLEOTIDE SEQUENCE</scope>
    <source>
        <strain evidence="1">RSA 861</strain>
    </source>
</reference>
<evidence type="ECO:0000313" key="2">
    <source>
        <dbReference type="Proteomes" id="UP001150569"/>
    </source>
</evidence>
<sequence>MTSILTPPIVAATKTVPAFRQEDHVMVGSCNIRCEPGSLWISLGSAEMQNPPNPNSNPKCGKLATVTFDGGPPLNLTITDTCDDCGHNGYAVAVSGAAAKALGPKFMALDRPDITYSINS</sequence>
<evidence type="ECO:0000313" key="1">
    <source>
        <dbReference type="EMBL" id="KAJ1925432.1"/>
    </source>
</evidence>
<dbReference type="OrthoDB" id="623670at2759"/>
<dbReference type="InterPro" id="IPR036908">
    <property type="entry name" value="RlpA-like_sf"/>
</dbReference>
<accession>A0A9W8AB57</accession>
<dbReference type="AlphaFoldDB" id="A0A9W8AB57"/>
<dbReference type="Proteomes" id="UP001150569">
    <property type="component" value="Unassembled WGS sequence"/>
</dbReference>
<organism evidence="1 2">
    <name type="scientific">Tieghemiomyces parasiticus</name>
    <dbReference type="NCBI Taxonomy" id="78921"/>
    <lineage>
        <taxon>Eukaryota</taxon>
        <taxon>Fungi</taxon>
        <taxon>Fungi incertae sedis</taxon>
        <taxon>Zoopagomycota</taxon>
        <taxon>Kickxellomycotina</taxon>
        <taxon>Dimargaritomycetes</taxon>
        <taxon>Dimargaritales</taxon>
        <taxon>Dimargaritaceae</taxon>
        <taxon>Tieghemiomyces</taxon>
    </lineage>
</organism>
<dbReference type="Gene3D" id="2.40.40.10">
    <property type="entry name" value="RlpA-like domain"/>
    <property type="match status" value="1"/>
</dbReference>
<keyword evidence="2" id="KW-1185">Reference proteome</keyword>
<proteinExistence type="predicted"/>
<comment type="caution">
    <text evidence="1">The sequence shown here is derived from an EMBL/GenBank/DDBJ whole genome shotgun (WGS) entry which is preliminary data.</text>
</comment>